<evidence type="ECO:0000313" key="4">
    <source>
        <dbReference type="EMBL" id="PED82030.1"/>
    </source>
</evidence>
<dbReference type="InterPro" id="IPR021176">
    <property type="entry name" value="Competence-induced_CoiA"/>
</dbReference>
<dbReference type="Pfam" id="PF06054">
    <property type="entry name" value="CoiA_nuc"/>
    <property type="match status" value="1"/>
</dbReference>
<accession>A0AA91ZSS3</accession>
<evidence type="ECO:0000259" key="1">
    <source>
        <dbReference type="Pfam" id="PF06054"/>
    </source>
</evidence>
<dbReference type="InterPro" id="IPR010330">
    <property type="entry name" value="CoiA_nuc"/>
</dbReference>
<dbReference type="AlphaFoldDB" id="A0AA91ZSS3"/>
<evidence type="ECO:0000313" key="5">
    <source>
        <dbReference type="Proteomes" id="UP000221020"/>
    </source>
</evidence>
<protein>
    <submittedName>
        <fullName evidence="4">Competence protein</fullName>
    </submittedName>
</protein>
<feature type="domain" description="Competence protein CoiA-like N-terminal" evidence="2">
    <location>
        <begin position="16"/>
        <end position="63"/>
    </location>
</feature>
<feature type="domain" description="Competence protein CoiA C-terminal" evidence="3">
    <location>
        <begin position="232"/>
        <end position="374"/>
    </location>
</feature>
<comment type="caution">
    <text evidence="4">The sequence shown here is derived from an EMBL/GenBank/DDBJ whole genome shotgun (WGS) entry which is preliminary data.</text>
</comment>
<dbReference type="Pfam" id="PF25166">
    <property type="entry name" value="CoiA_C"/>
    <property type="match status" value="1"/>
</dbReference>
<name>A0AA91ZSS3_9BACI</name>
<reference evidence="4 5" key="1">
    <citation type="submission" date="2017-09" db="EMBL/GenBank/DDBJ databases">
        <title>Large-scale bioinformatics analysis of Bacillus genomes uncovers conserved roles of natural products in bacterial physiology.</title>
        <authorList>
            <consortium name="Agbiome Team Llc"/>
            <person name="Bleich R.M."/>
            <person name="Grubbs K.J."/>
            <person name="Santa Maria K.C."/>
            <person name="Allen S.E."/>
            <person name="Farag S."/>
            <person name="Shank E.A."/>
            <person name="Bowers A."/>
        </authorList>
    </citation>
    <scope>NUCLEOTIDE SEQUENCE [LARGE SCALE GENOMIC DNA]</scope>
    <source>
        <strain evidence="4 5">AFS092012</strain>
    </source>
</reference>
<dbReference type="RefSeq" id="WP_097898176.1">
    <property type="nucleotide sequence ID" value="NZ_NVOR01000046.1"/>
</dbReference>
<dbReference type="InterPro" id="IPR057252">
    <property type="entry name" value="CoiA_C"/>
</dbReference>
<dbReference type="PIRSF" id="PIRSF007487">
    <property type="entry name" value="Competence-induced_CoiA_bac"/>
    <property type="match status" value="1"/>
</dbReference>
<dbReference type="Proteomes" id="UP000221020">
    <property type="component" value="Unassembled WGS sequence"/>
</dbReference>
<organism evidence="4 5">
    <name type="scientific">Bacillus pseudomycoides</name>
    <dbReference type="NCBI Taxonomy" id="64104"/>
    <lineage>
        <taxon>Bacteria</taxon>
        <taxon>Bacillati</taxon>
        <taxon>Bacillota</taxon>
        <taxon>Bacilli</taxon>
        <taxon>Bacillales</taxon>
        <taxon>Bacillaceae</taxon>
        <taxon>Bacillus</taxon>
        <taxon>Bacillus cereus group</taxon>
    </lineage>
</organism>
<dbReference type="InterPro" id="IPR057253">
    <property type="entry name" value="CoiA-like_N"/>
</dbReference>
<feature type="domain" description="Competence protein CoiA nuclease-like" evidence="1">
    <location>
        <begin position="68"/>
        <end position="221"/>
    </location>
</feature>
<gene>
    <name evidence="4" type="ORF">CON65_14170</name>
</gene>
<sequence length="413" mass="49674">MFVARRENGEKVHLLYNRDKKTLLTMRKKERFFCLVCGKEVQLKLGNQKTWHFAHKKVDQCYVSSEPESTYHMRGKEQLYRWLKSQGFHVEIEHYLPEIRQRPDIFMEIKGRRIAIEYQCASISTEQLVKRTYSYRKAGIQIIWILGGNQLKRYSAYWTSLSSLHSFCIQSYPQPLLLFFCPNEKLFMKCVFLTPFSTNVHFSHTIHFLIRTSTFEDIFCQVPFQKERLEREWQNKKNHFRMNVLPIWNYSHKSLLRLLYQFRLSPSNFPSEIGVPLPSAFAFQTHPFVWQAFLCLDFIGKFKIGEYFSLHAVFYYVNKRRSMQRRILPYFSQHVWKFAIVEYITFLCKVGMIEKVDLYKYRKVRQFTMSKTEEEIKEYDAICLAHALSLFETKYNMRKEKGDIIKECLEGFT</sequence>
<evidence type="ECO:0000259" key="2">
    <source>
        <dbReference type="Pfam" id="PF25164"/>
    </source>
</evidence>
<dbReference type="EMBL" id="NVOR01000046">
    <property type="protein sequence ID" value="PED82030.1"/>
    <property type="molecule type" value="Genomic_DNA"/>
</dbReference>
<dbReference type="Pfam" id="PF25164">
    <property type="entry name" value="CoiA_N"/>
    <property type="match status" value="1"/>
</dbReference>
<proteinExistence type="predicted"/>
<evidence type="ECO:0000259" key="3">
    <source>
        <dbReference type="Pfam" id="PF25166"/>
    </source>
</evidence>